<accession>A0A6N7VYF8</accession>
<sequence length="333" mass="39131">MERYGKNAYNNIRRSLFPSFPYWKGVQRVKIISPKYDYCAKELFRNEVVRNHFLSDILEIPVEEIRSSRLLNTFLWKRYRGQKQGILDVLIELNNNIKINIEIQVKASADWDKRQLFYLAKIFTAEANKGEDYSRLRRCVAISILDFNLSDGPEYHTVYLFRDKNGIPYSDMMEIHTLELRKNLVGQNRMNDWIRLFNAESEEDLDMIKTENAGILEAIREVKVMSLSKRLRAHYEAHMKDVRDRKAREKYVRQEGEKEGFEKGLQKGMNKGIEIFISDNLEEGKSRQQIIEKLVNRFGLSESDAIVLVEKHTEGLKMQGNSSGRFAHSLRKP</sequence>
<comment type="caution">
    <text evidence="1">The sequence shown here is derived from an EMBL/GenBank/DDBJ whole genome shotgun (WGS) entry which is preliminary data.</text>
</comment>
<evidence type="ECO:0000313" key="1">
    <source>
        <dbReference type="EMBL" id="MSS88066.1"/>
    </source>
</evidence>
<dbReference type="NCBIfam" id="TIGR01784">
    <property type="entry name" value="T_den_put_tspse"/>
    <property type="match status" value="1"/>
</dbReference>
<dbReference type="PANTHER" id="PTHR41317:SF1">
    <property type="entry name" value="PD-(D_E)XK NUCLEASE FAMILY TRANSPOSASE"/>
    <property type="match status" value="1"/>
</dbReference>
<protein>
    <submittedName>
        <fullName evidence="1">Rpn family recombination-promoting nuclease/putative transposase</fullName>
    </submittedName>
</protein>
<proteinExistence type="predicted"/>
<dbReference type="InterPro" id="IPR010106">
    <property type="entry name" value="RpnA"/>
</dbReference>
<gene>
    <name evidence="1" type="ORF">FYJ45_07055</name>
</gene>
<name>A0A6N7VYF8_9FIRM</name>
<keyword evidence="2" id="KW-1185">Reference proteome</keyword>
<reference evidence="1 2" key="1">
    <citation type="submission" date="2019-08" db="EMBL/GenBank/DDBJ databases">
        <title>In-depth cultivation of the pig gut microbiome towards novel bacterial diversity and tailored functional studies.</title>
        <authorList>
            <person name="Wylensek D."/>
            <person name="Hitch T.C.A."/>
            <person name="Clavel T."/>
        </authorList>
    </citation>
    <scope>NUCLEOTIDE SEQUENCE [LARGE SCALE GENOMIC DNA]</scope>
    <source>
        <strain evidence="1 2">WCA-389-WT-23B</strain>
    </source>
</reference>
<evidence type="ECO:0000313" key="2">
    <source>
        <dbReference type="Proteomes" id="UP000436047"/>
    </source>
</evidence>
<dbReference type="PANTHER" id="PTHR41317">
    <property type="entry name" value="PD-(D_E)XK NUCLEASE FAMILY TRANSPOSASE"/>
    <property type="match status" value="1"/>
</dbReference>
<dbReference type="EMBL" id="VUMI01000008">
    <property type="protein sequence ID" value="MSS88066.1"/>
    <property type="molecule type" value="Genomic_DNA"/>
</dbReference>
<dbReference type="Proteomes" id="UP000436047">
    <property type="component" value="Unassembled WGS sequence"/>
</dbReference>
<organism evidence="1 2">
    <name type="scientific">Eisenbergiella porci</name>
    <dbReference type="NCBI Taxonomy" id="2652274"/>
    <lineage>
        <taxon>Bacteria</taxon>
        <taxon>Bacillati</taxon>
        <taxon>Bacillota</taxon>
        <taxon>Clostridia</taxon>
        <taxon>Lachnospirales</taxon>
        <taxon>Lachnospiraceae</taxon>
        <taxon>Eisenbergiella</taxon>
    </lineage>
</organism>
<dbReference type="Pfam" id="PF12784">
    <property type="entry name" value="PDDEXK_2"/>
    <property type="match status" value="1"/>
</dbReference>
<dbReference type="AlphaFoldDB" id="A0A6N7VYF8"/>